<dbReference type="RefSeq" id="WP_146817795.1">
    <property type="nucleotide sequence ID" value="NZ_BJYA01000018.1"/>
</dbReference>
<sequence length="137" mass="16230">MVLKESEEEITNTDKWLKSIEKDLSIPKKRLFPFSKDLHIALEKLDNLKLTTYDMKILKKRLEIKLESRLNSNTYYTVLMSLIVAVTLALVNFGNASVWLYSLTVPYAIYAFLRMWQCSNYKVLIKALEFHNDKKWY</sequence>
<dbReference type="Proteomes" id="UP000321440">
    <property type="component" value="Unassembled WGS sequence"/>
</dbReference>
<keyword evidence="1" id="KW-0472">Membrane</keyword>
<evidence type="ECO:0000313" key="2">
    <source>
        <dbReference type="EMBL" id="GEN46741.1"/>
    </source>
</evidence>
<accession>A0A511W7P1</accession>
<comment type="caution">
    <text evidence="2">The sequence shown here is derived from an EMBL/GenBank/DDBJ whole genome shotgun (WGS) entry which is preliminary data.</text>
</comment>
<gene>
    <name evidence="2" type="ORF">AHA02nite_25170</name>
</gene>
<feature type="transmembrane region" description="Helical" evidence="1">
    <location>
        <begin position="74"/>
        <end position="93"/>
    </location>
</feature>
<keyword evidence="1" id="KW-0812">Transmembrane</keyword>
<reference evidence="2 3" key="1">
    <citation type="submission" date="2019-07" db="EMBL/GenBank/DDBJ databases">
        <title>Whole genome shotgun sequence of Alkalibacillus haloalkaliphilus NBRC 103110.</title>
        <authorList>
            <person name="Hosoyama A."/>
            <person name="Uohara A."/>
            <person name="Ohji S."/>
            <person name="Ichikawa N."/>
        </authorList>
    </citation>
    <scope>NUCLEOTIDE SEQUENCE [LARGE SCALE GENOMIC DNA]</scope>
    <source>
        <strain evidence="2 3">NBRC 103110</strain>
    </source>
</reference>
<organism evidence="2 3">
    <name type="scientific">Alkalibacillus haloalkaliphilus</name>
    <dbReference type="NCBI Taxonomy" id="94136"/>
    <lineage>
        <taxon>Bacteria</taxon>
        <taxon>Bacillati</taxon>
        <taxon>Bacillota</taxon>
        <taxon>Bacilli</taxon>
        <taxon>Bacillales</taxon>
        <taxon>Bacillaceae</taxon>
        <taxon>Alkalibacillus</taxon>
    </lineage>
</organism>
<dbReference type="AlphaFoldDB" id="A0A511W7P1"/>
<evidence type="ECO:0000256" key="1">
    <source>
        <dbReference type="SAM" id="Phobius"/>
    </source>
</evidence>
<dbReference type="EMBL" id="BJYA01000018">
    <property type="protein sequence ID" value="GEN46741.1"/>
    <property type="molecule type" value="Genomic_DNA"/>
</dbReference>
<name>A0A511W7P1_9BACI</name>
<protein>
    <submittedName>
        <fullName evidence="2">Uncharacterized protein</fullName>
    </submittedName>
</protein>
<proteinExistence type="predicted"/>
<evidence type="ECO:0000313" key="3">
    <source>
        <dbReference type="Proteomes" id="UP000321440"/>
    </source>
</evidence>
<feature type="transmembrane region" description="Helical" evidence="1">
    <location>
        <begin position="99"/>
        <end position="116"/>
    </location>
</feature>
<keyword evidence="3" id="KW-1185">Reference proteome</keyword>
<keyword evidence="1" id="KW-1133">Transmembrane helix</keyword>